<gene>
    <name evidence="3" type="ORF">IQ230_08755</name>
</gene>
<dbReference type="EMBL" id="JADEWN010000017">
    <property type="protein sequence ID" value="MBE9190447.1"/>
    <property type="molecule type" value="Genomic_DNA"/>
</dbReference>
<dbReference type="SMART" id="SM00834">
    <property type="entry name" value="CxxC_CXXC_SSSS"/>
    <property type="match status" value="1"/>
</dbReference>
<feature type="region of interest" description="Disordered" evidence="1">
    <location>
        <begin position="57"/>
        <end position="88"/>
    </location>
</feature>
<evidence type="ECO:0000259" key="2">
    <source>
        <dbReference type="SMART" id="SM00834"/>
    </source>
</evidence>
<keyword evidence="4" id="KW-1185">Reference proteome</keyword>
<comment type="caution">
    <text evidence="3">The sequence shown here is derived from an EMBL/GenBank/DDBJ whole genome shotgun (WGS) entry which is preliminary data.</text>
</comment>
<dbReference type="RefSeq" id="WP_193931632.1">
    <property type="nucleotide sequence ID" value="NZ_CAWPMZ010000036.1"/>
</dbReference>
<evidence type="ECO:0000313" key="3">
    <source>
        <dbReference type="EMBL" id="MBE9190447.1"/>
    </source>
</evidence>
<reference evidence="3 4" key="1">
    <citation type="submission" date="2020-10" db="EMBL/GenBank/DDBJ databases">
        <authorList>
            <person name="Castelo-Branco R."/>
            <person name="Eusebio N."/>
            <person name="Adriana R."/>
            <person name="Vieira A."/>
            <person name="Brugerolle De Fraissinette N."/>
            <person name="Rezende De Castro R."/>
            <person name="Schneider M.P."/>
            <person name="Vasconcelos V."/>
            <person name="Leao P.N."/>
        </authorList>
    </citation>
    <scope>NUCLEOTIDE SEQUENCE [LARGE SCALE GENOMIC DNA]</scope>
    <source>
        <strain evidence="3 4">LEGE 06123</strain>
    </source>
</reference>
<dbReference type="Proteomes" id="UP000651156">
    <property type="component" value="Unassembled WGS sequence"/>
</dbReference>
<protein>
    <submittedName>
        <fullName evidence="3">Zinc ribbon domain-containing protein</fullName>
    </submittedName>
</protein>
<dbReference type="NCBIfam" id="TIGR02605">
    <property type="entry name" value="CxxC_CxxC_SSSS"/>
    <property type="match status" value="1"/>
</dbReference>
<dbReference type="Pfam" id="PF09723">
    <property type="entry name" value="Zn_ribbon_8"/>
    <property type="match status" value="1"/>
</dbReference>
<sequence length="88" mass="10044">MPLYEFRCNTCGSFDAWRSMAQASEPMLCPSCDTLAKRIYSVAGLIFTPSALSRRIEQSAEPKVQQRQSHAHSHDRNQHQGRPWMIGH</sequence>
<organism evidence="3 4">
    <name type="scientific">Gloeocapsopsis crepidinum LEGE 06123</name>
    <dbReference type="NCBI Taxonomy" id="588587"/>
    <lineage>
        <taxon>Bacteria</taxon>
        <taxon>Bacillati</taxon>
        <taxon>Cyanobacteriota</taxon>
        <taxon>Cyanophyceae</taxon>
        <taxon>Oscillatoriophycideae</taxon>
        <taxon>Chroococcales</taxon>
        <taxon>Chroococcaceae</taxon>
        <taxon>Gloeocapsopsis</taxon>
    </lineage>
</organism>
<evidence type="ECO:0000256" key="1">
    <source>
        <dbReference type="SAM" id="MobiDB-lite"/>
    </source>
</evidence>
<proteinExistence type="predicted"/>
<feature type="domain" description="Putative regulatory protein FmdB zinc ribbon" evidence="2">
    <location>
        <begin position="1"/>
        <end position="41"/>
    </location>
</feature>
<name>A0ABR9UQ86_9CHRO</name>
<dbReference type="InterPro" id="IPR013429">
    <property type="entry name" value="Regulatory_FmdB_Zinc_ribbon"/>
</dbReference>
<accession>A0ABR9UQ86</accession>
<evidence type="ECO:0000313" key="4">
    <source>
        <dbReference type="Proteomes" id="UP000651156"/>
    </source>
</evidence>